<dbReference type="RefSeq" id="WP_149773152.1">
    <property type="nucleotide sequence ID" value="NZ_SSGD01000129.1"/>
</dbReference>
<dbReference type="AlphaFoldDB" id="A0A5C7XSC1"/>
<accession>A0A5C7XSC1</accession>
<sequence>MAETTTDTDASDTGNISGQTVPLHERPEFIAWLTASCHTQDVPVTVTDPTVIGRVATLLGADRPARAAKPEAQTRHTGATRPISKLRAPGVPGAMTA</sequence>
<gene>
    <name evidence="2" type="ORF">E6Q54_18685</name>
</gene>
<protein>
    <submittedName>
        <fullName evidence="2">Uncharacterized protein</fullName>
    </submittedName>
</protein>
<dbReference type="EMBL" id="SSGD01000129">
    <property type="protein sequence ID" value="TXI52298.1"/>
    <property type="molecule type" value="Genomic_DNA"/>
</dbReference>
<feature type="compositionally biased region" description="Low complexity" evidence="1">
    <location>
        <begin position="1"/>
        <end position="13"/>
    </location>
</feature>
<name>A0A5C7XSC1_9MYCO</name>
<dbReference type="Proteomes" id="UP000321797">
    <property type="component" value="Unassembled WGS sequence"/>
</dbReference>
<evidence type="ECO:0000313" key="2">
    <source>
        <dbReference type="EMBL" id="TXI52298.1"/>
    </source>
</evidence>
<feature type="region of interest" description="Disordered" evidence="1">
    <location>
        <begin position="63"/>
        <end position="97"/>
    </location>
</feature>
<reference evidence="2 3" key="1">
    <citation type="submission" date="2018-09" db="EMBL/GenBank/DDBJ databases">
        <title>Metagenome Assembled Genomes from an Advanced Water Purification Facility.</title>
        <authorList>
            <person name="Stamps B.W."/>
            <person name="Spear J.R."/>
        </authorList>
    </citation>
    <scope>NUCLEOTIDE SEQUENCE [LARGE SCALE GENOMIC DNA]</scope>
    <source>
        <strain evidence="2">Bin_29_2</strain>
    </source>
</reference>
<comment type="caution">
    <text evidence="2">The sequence shown here is derived from an EMBL/GenBank/DDBJ whole genome shotgun (WGS) entry which is preliminary data.</text>
</comment>
<feature type="compositionally biased region" description="Basic and acidic residues" evidence="1">
    <location>
        <begin position="63"/>
        <end position="74"/>
    </location>
</feature>
<evidence type="ECO:0000313" key="3">
    <source>
        <dbReference type="Proteomes" id="UP000321797"/>
    </source>
</evidence>
<feature type="region of interest" description="Disordered" evidence="1">
    <location>
        <begin position="1"/>
        <end position="22"/>
    </location>
</feature>
<organism evidence="2 3">
    <name type="scientific">Mycolicibacter arupensis</name>
    <dbReference type="NCBI Taxonomy" id="342002"/>
    <lineage>
        <taxon>Bacteria</taxon>
        <taxon>Bacillati</taxon>
        <taxon>Actinomycetota</taxon>
        <taxon>Actinomycetes</taxon>
        <taxon>Mycobacteriales</taxon>
        <taxon>Mycobacteriaceae</taxon>
        <taxon>Mycolicibacter</taxon>
    </lineage>
</organism>
<evidence type="ECO:0000256" key="1">
    <source>
        <dbReference type="SAM" id="MobiDB-lite"/>
    </source>
</evidence>
<proteinExistence type="predicted"/>